<dbReference type="Proteomes" id="UP000030765">
    <property type="component" value="Unassembled WGS sequence"/>
</dbReference>
<dbReference type="EMBL" id="KE525349">
    <property type="protein sequence ID" value="KFB50627.1"/>
    <property type="molecule type" value="Genomic_DNA"/>
</dbReference>
<sequence>MVLVPRNNALEEQQQRKKNKLDEKEMYGFAQTRNEKPPQNGFPCRVWQWPDLSRWRGTQPVP</sequence>
<evidence type="ECO:0000313" key="3">
    <source>
        <dbReference type="EnsemblMetazoa" id="ASIC018951-PA"/>
    </source>
</evidence>
<dbReference type="EMBL" id="ATLV01024097">
    <property type="status" value="NOT_ANNOTATED_CDS"/>
    <property type="molecule type" value="Genomic_DNA"/>
</dbReference>
<keyword evidence="4" id="KW-1185">Reference proteome</keyword>
<gene>
    <name evidence="2" type="ORF">ZHAS_00018951</name>
</gene>
<evidence type="ECO:0000313" key="4">
    <source>
        <dbReference type="Proteomes" id="UP000030765"/>
    </source>
</evidence>
<reference evidence="2 4" key="1">
    <citation type="journal article" date="2014" name="BMC Genomics">
        <title>Genome sequence of Anopheles sinensis provides insight into genetics basis of mosquito competence for malaria parasites.</title>
        <authorList>
            <person name="Zhou D."/>
            <person name="Zhang D."/>
            <person name="Ding G."/>
            <person name="Shi L."/>
            <person name="Hou Q."/>
            <person name="Ye Y."/>
            <person name="Xu Y."/>
            <person name="Zhou H."/>
            <person name="Xiong C."/>
            <person name="Li S."/>
            <person name="Yu J."/>
            <person name="Hong S."/>
            <person name="Yu X."/>
            <person name="Zou P."/>
            <person name="Chen C."/>
            <person name="Chang X."/>
            <person name="Wang W."/>
            <person name="Lv Y."/>
            <person name="Sun Y."/>
            <person name="Ma L."/>
            <person name="Shen B."/>
            <person name="Zhu C."/>
        </authorList>
    </citation>
    <scope>NUCLEOTIDE SEQUENCE [LARGE SCALE GENOMIC DNA]</scope>
</reference>
<evidence type="ECO:0000313" key="2">
    <source>
        <dbReference type="EMBL" id="KFB50627.1"/>
    </source>
</evidence>
<dbReference type="VEuPathDB" id="VectorBase:ASIC018951"/>
<proteinExistence type="predicted"/>
<accession>A0A084WK83</accession>
<organism evidence="2">
    <name type="scientific">Anopheles sinensis</name>
    <name type="common">Mosquito</name>
    <dbReference type="NCBI Taxonomy" id="74873"/>
    <lineage>
        <taxon>Eukaryota</taxon>
        <taxon>Metazoa</taxon>
        <taxon>Ecdysozoa</taxon>
        <taxon>Arthropoda</taxon>
        <taxon>Hexapoda</taxon>
        <taxon>Insecta</taxon>
        <taxon>Pterygota</taxon>
        <taxon>Neoptera</taxon>
        <taxon>Endopterygota</taxon>
        <taxon>Diptera</taxon>
        <taxon>Nematocera</taxon>
        <taxon>Culicoidea</taxon>
        <taxon>Culicidae</taxon>
        <taxon>Anophelinae</taxon>
        <taxon>Anopheles</taxon>
    </lineage>
</organism>
<name>A0A084WK83_ANOSI</name>
<reference evidence="3" key="2">
    <citation type="submission" date="2020-05" db="UniProtKB">
        <authorList>
            <consortium name="EnsemblMetazoa"/>
        </authorList>
    </citation>
    <scope>IDENTIFICATION</scope>
</reference>
<dbReference type="EnsemblMetazoa" id="ASIC018951-RA">
    <property type="protein sequence ID" value="ASIC018951-PA"/>
    <property type="gene ID" value="ASIC018951"/>
</dbReference>
<dbReference type="AlphaFoldDB" id="A0A084WK83"/>
<evidence type="ECO:0000256" key="1">
    <source>
        <dbReference type="SAM" id="MobiDB-lite"/>
    </source>
</evidence>
<feature type="region of interest" description="Disordered" evidence="1">
    <location>
        <begin position="1"/>
        <end position="20"/>
    </location>
</feature>
<protein>
    <submittedName>
        <fullName evidence="2 3">Uncharacterized protein</fullName>
    </submittedName>
</protein>